<evidence type="ECO:0000313" key="2">
    <source>
        <dbReference type="Proteomes" id="UP000014500"/>
    </source>
</evidence>
<protein>
    <submittedName>
        <fullName evidence="1">Uncharacterized protein</fullName>
    </submittedName>
</protein>
<evidence type="ECO:0000313" key="1">
    <source>
        <dbReference type="EnsemblMetazoa" id="SMAR010518-PA"/>
    </source>
</evidence>
<reference evidence="1" key="2">
    <citation type="submission" date="2015-02" db="UniProtKB">
        <authorList>
            <consortium name="EnsemblMetazoa"/>
        </authorList>
    </citation>
    <scope>IDENTIFICATION</scope>
</reference>
<name>T1J9W7_STRMM</name>
<dbReference type="EnsemblMetazoa" id="SMAR010518-RA">
    <property type="protein sequence ID" value="SMAR010518-PA"/>
    <property type="gene ID" value="SMAR010518"/>
</dbReference>
<organism evidence="1 2">
    <name type="scientific">Strigamia maritima</name>
    <name type="common">European centipede</name>
    <name type="synonym">Geophilus maritimus</name>
    <dbReference type="NCBI Taxonomy" id="126957"/>
    <lineage>
        <taxon>Eukaryota</taxon>
        <taxon>Metazoa</taxon>
        <taxon>Ecdysozoa</taxon>
        <taxon>Arthropoda</taxon>
        <taxon>Myriapoda</taxon>
        <taxon>Chilopoda</taxon>
        <taxon>Pleurostigmophora</taxon>
        <taxon>Geophilomorpha</taxon>
        <taxon>Linotaeniidae</taxon>
        <taxon>Strigamia</taxon>
    </lineage>
</organism>
<sequence length="317" mass="36618">MKRVRAQQSGPFYRFPQNLRSILRNTLKHYTQRIQASSFRCRDAEDQTETGSIFYSVYNYINIIWLDRAVCLANPHCCTAVYRPTAIIHGIMFKPTDRMEFLKKAIEDSQPGSQVDVFELWFGVESFLPMWRQVSGFYGSLLDFISRNPGPINLIGYSQGKFFNMFIKCLQFDLVLLSLSSGGLIARGVLNVMPNHTVKRFISLASPQHGFHGDFFVPKSIFSVGNEEKYSIIWYIMTGKVLLVVFGKTQEIWVDIKKKDVFLHRTMCKLEELVLIGGPDDGFKCMTFLRQFGYDDVRGRVTNMEQQPVIFEQSQKF</sequence>
<dbReference type="eggNOG" id="KOG2541">
    <property type="taxonomic scope" value="Eukaryota"/>
</dbReference>
<dbReference type="AlphaFoldDB" id="T1J9W7"/>
<reference evidence="2" key="1">
    <citation type="submission" date="2011-05" db="EMBL/GenBank/DDBJ databases">
        <authorList>
            <person name="Richards S.R."/>
            <person name="Qu J."/>
            <person name="Jiang H."/>
            <person name="Jhangiani S.N."/>
            <person name="Agravi P."/>
            <person name="Goodspeed R."/>
            <person name="Gross S."/>
            <person name="Mandapat C."/>
            <person name="Jackson L."/>
            <person name="Mathew T."/>
            <person name="Pu L."/>
            <person name="Thornton R."/>
            <person name="Saada N."/>
            <person name="Wilczek-Boney K.B."/>
            <person name="Lee S."/>
            <person name="Kovar C."/>
            <person name="Wu Y."/>
            <person name="Scherer S.E."/>
            <person name="Worley K.C."/>
            <person name="Muzny D.M."/>
            <person name="Gibbs R."/>
        </authorList>
    </citation>
    <scope>NUCLEOTIDE SEQUENCE</scope>
    <source>
        <strain evidence="2">Brora</strain>
    </source>
</reference>
<dbReference type="EMBL" id="JH431979">
    <property type="status" value="NOT_ANNOTATED_CDS"/>
    <property type="molecule type" value="Genomic_DNA"/>
</dbReference>
<accession>T1J9W7</accession>
<dbReference type="Gene3D" id="3.40.50.1820">
    <property type="entry name" value="alpha/beta hydrolase"/>
    <property type="match status" value="2"/>
</dbReference>
<dbReference type="Proteomes" id="UP000014500">
    <property type="component" value="Unassembled WGS sequence"/>
</dbReference>
<dbReference type="SUPFAM" id="SSF53474">
    <property type="entry name" value="alpha/beta-Hydrolases"/>
    <property type="match status" value="2"/>
</dbReference>
<dbReference type="STRING" id="126957.T1J9W7"/>
<dbReference type="PhylomeDB" id="T1J9W7"/>
<dbReference type="Pfam" id="PF02089">
    <property type="entry name" value="Palm_thioest"/>
    <property type="match status" value="1"/>
</dbReference>
<proteinExistence type="predicted"/>
<dbReference type="InterPro" id="IPR029058">
    <property type="entry name" value="AB_hydrolase_fold"/>
</dbReference>
<dbReference type="HOGENOM" id="CLU_878043_0_0_1"/>
<keyword evidence="2" id="KW-1185">Reference proteome</keyword>